<evidence type="ECO:0000256" key="3">
    <source>
        <dbReference type="ARBA" id="ARBA00023157"/>
    </source>
</evidence>
<dbReference type="GO" id="GO:0006644">
    <property type="term" value="P:phospholipid metabolic process"/>
    <property type="evidence" value="ECO:0007669"/>
    <property type="project" value="InterPro"/>
</dbReference>
<evidence type="ECO:0000256" key="4">
    <source>
        <dbReference type="PIRSR" id="PIRSR601211-1"/>
    </source>
</evidence>
<feature type="active site" evidence="4">
    <location>
        <position position="92"/>
    </location>
</feature>
<keyword evidence="11" id="KW-1185">Reference proteome</keyword>
<evidence type="ECO:0000256" key="5">
    <source>
        <dbReference type="PIRSR" id="PIRSR601211-2"/>
    </source>
</evidence>
<organism evidence="10 11">
    <name type="scientific">Desmophyllum pertusum</name>
    <dbReference type="NCBI Taxonomy" id="174260"/>
    <lineage>
        <taxon>Eukaryota</taxon>
        <taxon>Metazoa</taxon>
        <taxon>Cnidaria</taxon>
        <taxon>Anthozoa</taxon>
        <taxon>Hexacorallia</taxon>
        <taxon>Scleractinia</taxon>
        <taxon>Caryophylliina</taxon>
        <taxon>Caryophylliidae</taxon>
        <taxon>Desmophyllum</taxon>
    </lineage>
</organism>
<dbReference type="InterPro" id="IPR001211">
    <property type="entry name" value="PLA2"/>
</dbReference>
<dbReference type="Proteomes" id="UP001163046">
    <property type="component" value="Unassembled WGS sequence"/>
</dbReference>
<protein>
    <recommendedName>
        <fullName evidence="8">Phospholipase A2</fullName>
        <ecNumber evidence="8">3.1.1.4</ecNumber>
    </recommendedName>
</protein>
<keyword evidence="8" id="KW-0732">Signal</keyword>
<feature type="disulfide bond" evidence="6">
    <location>
        <begin position="88"/>
        <end position="156"/>
    </location>
</feature>
<dbReference type="Pfam" id="PF00068">
    <property type="entry name" value="Phospholip_A2_1"/>
    <property type="match status" value="1"/>
</dbReference>
<feature type="disulfide bond" evidence="6">
    <location>
        <begin position="95"/>
        <end position="149"/>
    </location>
</feature>
<feature type="disulfide bond" evidence="6">
    <location>
        <begin position="106"/>
        <end position="142"/>
    </location>
</feature>
<feature type="binding site" evidence="5">
    <location>
        <position position="75"/>
    </location>
    <ligand>
        <name>Ca(2+)</name>
        <dbReference type="ChEBI" id="CHEBI:29108"/>
    </ligand>
</feature>
<dbReference type="InterPro" id="IPR033113">
    <property type="entry name" value="PLA2_histidine"/>
</dbReference>
<feature type="signal peptide" evidence="8">
    <location>
        <begin position="1"/>
        <end position="20"/>
    </location>
</feature>
<dbReference type="EC" id="3.1.1.4" evidence="8"/>
<dbReference type="AlphaFoldDB" id="A0A9W9YF48"/>
<comment type="similarity">
    <text evidence="7">Belongs to the phospholipase A2 family.</text>
</comment>
<dbReference type="PANTHER" id="PTHR11716:SF51">
    <property type="entry name" value="PHOSPHOLIPASE A2"/>
    <property type="match status" value="1"/>
</dbReference>
<feature type="binding site" evidence="5">
    <location>
        <position position="93"/>
    </location>
    <ligand>
        <name>Ca(2+)</name>
        <dbReference type="ChEBI" id="CHEBI:29108"/>
    </ligand>
</feature>
<dbReference type="Gene3D" id="1.20.90.10">
    <property type="entry name" value="Phospholipase A2 domain"/>
    <property type="match status" value="1"/>
</dbReference>
<dbReference type="GO" id="GO:0005543">
    <property type="term" value="F:phospholipid binding"/>
    <property type="evidence" value="ECO:0007669"/>
    <property type="project" value="TreeGrafter"/>
</dbReference>
<accession>A0A9W9YF48</accession>
<proteinExistence type="inferred from homology"/>
<dbReference type="GO" id="GO:0016042">
    <property type="term" value="P:lipid catabolic process"/>
    <property type="evidence" value="ECO:0007669"/>
    <property type="project" value="InterPro"/>
</dbReference>
<dbReference type="PANTHER" id="PTHR11716">
    <property type="entry name" value="PHOSPHOLIPASE A2 FAMILY MEMBER"/>
    <property type="match status" value="1"/>
</dbReference>
<comment type="subcellular location">
    <subcellularLocation>
        <location evidence="1 8">Secreted</location>
    </subcellularLocation>
</comment>
<comment type="cofactor">
    <cofactor evidence="5">
        <name>Ca(2+)</name>
        <dbReference type="ChEBI" id="CHEBI:29108"/>
    </cofactor>
    <text evidence="5">Binds 1 Ca(2+) ion per subunit.</text>
</comment>
<sequence length="176" mass="19453">MNVHVKLIVISLALIKGGDSFPSVQKDPLSGTDDEQGTSLSRTKRSFVQFGLMILCKAKRNPLDYNGYGCYCGRGKGVGNPVDEIDRCCVTHDKCYVDHLRSADVCGENIGSALHLITYKRNGCTGCAREKRFFLDVGNSRCQKAKCECDGAAARCFQQHDSKFNNQFKNHDKSSC</sequence>
<feature type="binding site" evidence="5">
    <location>
        <position position="71"/>
    </location>
    <ligand>
        <name>Ca(2+)</name>
        <dbReference type="ChEBI" id="CHEBI:29108"/>
    </ligand>
</feature>
<feature type="disulfide bond" evidence="6">
    <location>
        <begin position="72"/>
        <end position="89"/>
    </location>
</feature>
<keyword evidence="5 8" id="KW-0106">Calcium</keyword>
<comment type="caution">
    <text evidence="10">The sequence shown here is derived from an EMBL/GenBank/DDBJ whole genome shotgun (WGS) entry which is preliminary data.</text>
</comment>
<dbReference type="InterPro" id="IPR016090">
    <property type="entry name" value="PLA2-like_dom"/>
</dbReference>
<gene>
    <name evidence="10" type="primary">PLA2G1B_2</name>
    <name evidence="10" type="ORF">OS493_008076</name>
</gene>
<dbReference type="CDD" id="cd00125">
    <property type="entry name" value="PLA2c"/>
    <property type="match status" value="1"/>
</dbReference>
<evidence type="ECO:0000259" key="9">
    <source>
        <dbReference type="SMART" id="SM00085"/>
    </source>
</evidence>
<dbReference type="GO" id="GO:0047498">
    <property type="term" value="F:calcium-dependent phospholipase A2 activity"/>
    <property type="evidence" value="ECO:0007669"/>
    <property type="project" value="TreeGrafter"/>
</dbReference>
<evidence type="ECO:0000256" key="1">
    <source>
        <dbReference type="ARBA" id="ARBA00004613"/>
    </source>
</evidence>
<name>A0A9W9YF48_9CNID</name>
<dbReference type="PRINTS" id="PR00389">
    <property type="entry name" value="PHPHLIPASEA2"/>
</dbReference>
<dbReference type="GO" id="GO:0005576">
    <property type="term" value="C:extracellular region"/>
    <property type="evidence" value="ECO:0007669"/>
    <property type="project" value="UniProtKB-SubCell"/>
</dbReference>
<reference evidence="10" key="1">
    <citation type="submission" date="2023-01" db="EMBL/GenBank/DDBJ databases">
        <title>Genome assembly of the deep-sea coral Lophelia pertusa.</title>
        <authorList>
            <person name="Herrera S."/>
            <person name="Cordes E."/>
        </authorList>
    </citation>
    <scope>NUCLEOTIDE SEQUENCE</scope>
    <source>
        <strain evidence="10">USNM1676648</strain>
        <tissue evidence="10">Polyp</tissue>
    </source>
</reference>
<keyword evidence="2 8" id="KW-0964">Secreted</keyword>
<evidence type="ECO:0000313" key="10">
    <source>
        <dbReference type="EMBL" id="KAJ7337917.1"/>
    </source>
</evidence>
<keyword evidence="8 10" id="KW-0378">Hydrolase</keyword>
<evidence type="ECO:0000313" key="11">
    <source>
        <dbReference type="Proteomes" id="UP001163046"/>
    </source>
</evidence>
<keyword evidence="5" id="KW-0479">Metal-binding</keyword>
<dbReference type="SMART" id="SM00085">
    <property type="entry name" value="PA2c"/>
    <property type="match status" value="1"/>
</dbReference>
<feature type="binding site" evidence="5">
    <location>
        <position position="73"/>
    </location>
    <ligand>
        <name>Ca(2+)</name>
        <dbReference type="ChEBI" id="CHEBI:29108"/>
    </ligand>
</feature>
<evidence type="ECO:0000256" key="7">
    <source>
        <dbReference type="RuleBase" id="RU003654"/>
    </source>
</evidence>
<evidence type="ECO:0000256" key="8">
    <source>
        <dbReference type="RuleBase" id="RU361236"/>
    </source>
</evidence>
<dbReference type="SUPFAM" id="SSF48619">
    <property type="entry name" value="Phospholipase A2, PLA2"/>
    <property type="match status" value="1"/>
</dbReference>
<comment type="catalytic activity">
    <reaction evidence="8">
        <text>a 1,2-diacyl-sn-glycero-3-phosphocholine + H2O = a 1-acyl-sn-glycero-3-phosphocholine + a fatty acid + H(+)</text>
        <dbReference type="Rhea" id="RHEA:15801"/>
        <dbReference type="ChEBI" id="CHEBI:15377"/>
        <dbReference type="ChEBI" id="CHEBI:15378"/>
        <dbReference type="ChEBI" id="CHEBI:28868"/>
        <dbReference type="ChEBI" id="CHEBI:57643"/>
        <dbReference type="ChEBI" id="CHEBI:58168"/>
        <dbReference type="EC" id="3.1.1.4"/>
    </reaction>
</comment>
<keyword evidence="8" id="KW-0443">Lipid metabolism</keyword>
<evidence type="ECO:0000256" key="6">
    <source>
        <dbReference type="PIRSR" id="PIRSR601211-3"/>
    </source>
</evidence>
<feature type="domain" description="Phospholipase A2-like central" evidence="9">
    <location>
        <begin position="46"/>
        <end position="173"/>
    </location>
</feature>
<keyword evidence="3 6" id="KW-1015">Disulfide bond</keyword>
<dbReference type="PROSITE" id="PS00118">
    <property type="entry name" value="PA2_HIS"/>
    <property type="match status" value="1"/>
</dbReference>
<dbReference type="OrthoDB" id="5841574at2759"/>
<dbReference type="EMBL" id="MU827780">
    <property type="protein sequence ID" value="KAJ7337917.1"/>
    <property type="molecule type" value="Genomic_DNA"/>
</dbReference>
<dbReference type="GO" id="GO:0050482">
    <property type="term" value="P:arachidonate secretion"/>
    <property type="evidence" value="ECO:0007669"/>
    <property type="project" value="InterPro"/>
</dbReference>
<feature type="chain" id="PRO_5041020702" description="Phospholipase A2" evidence="8">
    <location>
        <begin position="21"/>
        <end position="176"/>
    </location>
</feature>
<dbReference type="GO" id="GO:0005509">
    <property type="term" value="F:calcium ion binding"/>
    <property type="evidence" value="ECO:0007669"/>
    <property type="project" value="InterPro"/>
</dbReference>
<evidence type="ECO:0000256" key="2">
    <source>
        <dbReference type="ARBA" id="ARBA00022525"/>
    </source>
</evidence>
<feature type="active site" evidence="4">
    <location>
        <position position="150"/>
    </location>
</feature>
<dbReference type="InterPro" id="IPR036444">
    <property type="entry name" value="PLipase_A2_dom_sf"/>
</dbReference>